<dbReference type="RefSeq" id="NP_001140639.1">
    <property type="nucleotide sequence ID" value="NM_001147167.1"/>
</dbReference>
<dbReference type="GeneID" id="100272714"/>
<organism evidence="3">
    <name type="scientific">Zea mays</name>
    <name type="common">Maize</name>
    <dbReference type="NCBI Taxonomy" id="4577"/>
    <lineage>
        <taxon>Eukaryota</taxon>
        <taxon>Viridiplantae</taxon>
        <taxon>Streptophyta</taxon>
        <taxon>Embryophyta</taxon>
        <taxon>Tracheophyta</taxon>
        <taxon>Spermatophyta</taxon>
        <taxon>Magnoliopsida</taxon>
        <taxon>Liliopsida</taxon>
        <taxon>Poales</taxon>
        <taxon>Poaceae</taxon>
        <taxon>PACMAD clade</taxon>
        <taxon>Panicoideae</taxon>
        <taxon>Andropogonodae</taxon>
        <taxon>Andropogoneae</taxon>
        <taxon>Tripsacinae</taxon>
        <taxon>Zea</taxon>
    </lineage>
</organism>
<dbReference type="InterPro" id="IPR032567">
    <property type="entry name" value="RTL1-rel"/>
</dbReference>
<proteinExistence type="evidence at transcript level"/>
<dbReference type="OrthoDB" id="696502at2759"/>
<dbReference type="AlphaFoldDB" id="B4FQ39"/>
<dbReference type="InterPro" id="IPR005162">
    <property type="entry name" value="Retrotrans_gag_dom"/>
</dbReference>
<feature type="compositionally biased region" description="Low complexity" evidence="1">
    <location>
        <begin position="100"/>
        <end position="112"/>
    </location>
</feature>
<evidence type="ECO:0000256" key="1">
    <source>
        <dbReference type="SAM" id="MobiDB-lite"/>
    </source>
</evidence>
<dbReference type="CDD" id="cd00303">
    <property type="entry name" value="retropepsin_like"/>
    <property type="match status" value="1"/>
</dbReference>
<dbReference type="PANTHER" id="PTHR15503">
    <property type="entry name" value="LDOC1 RELATED"/>
    <property type="match status" value="1"/>
</dbReference>
<dbReference type="Pfam" id="PF03732">
    <property type="entry name" value="Retrotrans_gag"/>
    <property type="match status" value="1"/>
</dbReference>
<protein>
    <recommendedName>
        <fullName evidence="2">Retrotransposon gag domain-containing protein</fullName>
    </recommendedName>
</protein>
<dbReference type="EMBL" id="BT039227">
    <property type="protein sequence ID" value="ACF84232.1"/>
    <property type="molecule type" value="mRNA"/>
</dbReference>
<name>B4FQ39_MAIZE</name>
<evidence type="ECO:0000259" key="2">
    <source>
        <dbReference type="Pfam" id="PF03732"/>
    </source>
</evidence>
<dbReference type="PANTHER" id="PTHR15503:SF22">
    <property type="entry name" value="TRANSPOSON TY3-I GAG POLYPROTEIN"/>
    <property type="match status" value="1"/>
</dbReference>
<accession>B4FQ39</accession>
<feature type="domain" description="Retrotransposon gag" evidence="2">
    <location>
        <begin position="165"/>
        <end position="255"/>
    </location>
</feature>
<reference evidence="3" key="1">
    <citation type="journal article" date="2009" name="PLoS Genet.">
        <title>Sequencing, mapping, and analysis of 27,455 maize full-length cDNAs.</title>
        <authorList>
            <person name="Soderlund C."/>
            <person name="Descour A."/>
            <person name="Kudrna D."/>
            <person name="Bomhoff M."/>
            <person name="Boyd L."/>
            <person name="Currie J."/>
            <person name="Angelova A."/>
            <person name="Collura K."/>
            <person name="Wissotski M."/>
            <person name="Ashley E."/>
            <person name="Morrow D."/>
            <person name="Fernandes J."/>
            <person name="Walbot V."/>
            <person name="Yu Y."/>
        </authorList>
    </citation>
    <scope>NUCLEOTIDE SEQUENCE</scope>
    <source>
        <strain evidence="3">B73</strain>
    </source>
</reference>
<dbReference type="Pfam" id="PF08284">
    <property type="entry name" value="RVP_2"/>
    <property type="match status" value="1"/>
</dbReference>
<dbReference type="Gene3D" id="2.40.70.10">
    <property type="entry name" value="Acid Proteases"/>
    <property type="match status" value="1"/>
</dbReference>
<feature type="region of interest" description="Disordered" evidence="1">
    <location>
        <begin position="92"/>
        <end position="129"/>
    </location>
</feature>
<sequence>MAKPSVQTHFVLDAMAAERVKVAENWERALDSLENMNQRLGKFAKVQRQLVEQSEVAAQAAKQAAKERSVLSRQVEESGQLLARVQLESMAAETEKSRRSGSTSPSSRSSPPVQVRKGPQKGVQINPLPEMSFPKFDGANPRVWLDKCLDYFHIFKVSEAMWVQVASLHLEGIAARWFHVHRLKQRTGWNHFTRDVLNKFGADEYPKAMRRLMGLRQTGSLDEFVRAFEEARYMVSLHNPKLGEVLFVTQFIWGLEYDLQGAVQSQMPTTLDRAVLIAKLQDELNDQYKGRSTRSVFQSRSSSTAVKAKAISGTTGKGCMKVRGLLKNKVTLLLSIHSGSPTCFINKNLVARARLSAVSCPPARFTLANGESLTSDLLVPQLAWCANGHTFHTDMRVLDLGPYDAILGYDWLKSHSPMECDWANKVLVFHDAGVEVTLKGDDDNIKKEVQEVSAICHKC</sequence>
<dbReference type="InterPro" id="IPR021109">
    <property type="entry name" value="Peptidase_aspartic_dom_sf"/>
</dbReference>
<dbReference type="KEGG" id="zma:100272714"/>
<evidence type="ECO:0000313" key="3">
    <source>
        <dbReference type="EMBL" id="ACF84232.1"/>
    </source>
</evidence>